<protein>
    <recommendedName>
        <fullName evidence="3">Tc1-like transposase DDE domain-containing protein</fullName>
    </recommendedName>
</protein>
<dbReference type="EMBL" id="BGPR01252055">
    <property type="protein sequence ID" value="GBM45175.1"/>
    <property type="molecule type" value="Genomic_DNA"/>
</dbReference>
<sequence>IRQLGVSGKNGQPQQRAPMTDICRYAHEGIEPQLRLNSDPPLLQTPALFDLERTWNPYHPSNIRERDAYGGGIVCIWSGISLGGRTDLQVFPRGTVNAQAYRDGILDAYVLPYSGALGDDLLLQDDESRLHIARIVDDYLQNETIQLMEWPARLPDLNPNEHFWDAL</sequence>
<gene>
    <name evidence="1" type="ORF">AVEN_49773_1</name>
</gene>
<dbReference type="OrthoDB" id="4843387at2759"/>
<dbReference type="InterPro" id="IPR036397">
    <property type="entry name" value="RNaseH_sf"/>
</dbReference>
<evidence type="ECO:0000313" key="2">
    <source>
        <dbReference type="Proteomes" id="UP000499080"/>
    </source>
</evidence>
<evidence type="ECO:0000313" key="1">
    <source>
        <dbReference type="EMBL" id="GBM45175.1"/>
    </source>
</evidence>
<reference evidence="1 2" key="1">
    <citation type="journal article" date="2019" name="Sci. Rep.">
        <title>Orb-weaving spider Araneus ventricosus genome elucidates the spidroin gene catalogue.</title>
        <authorList>
            <person name="Kono N."/>
            <person name="Nakamura H."/>
            <person name="Ohtoshi R."/>
            <person name="Moran D.A.P."/>
            <person name="Shinohara A."/>
            <person name="Yoshida Y."/>
            <person name="Fujiwara M."/>
            <person name="Mori M."/>
            <person name="Tomita M."/>
            <person name="Arakawa K."/>
        </authorList>
    </citation>
    <scope>NUCLEOTIDE SEQUENCE [LARGE SCALE GENOMIC DNA]</scope>
</reference>
<dbReference type="Gene3D" id="3.30.420.10">
    <property type="entry name" value="Ribonuclease H-like superfamily/Ribonuclease H"/>
    <property type="match status" value="1"/>
</dbReference>
<dbReference type="GO" id="GO:0003676">
    <property type="term" value="F:nucleic acid binding"/>
    <property type="evidence" value="ECO:0007669"/>
    <property type="project" value="InterPro"/>
</dbReference>
<evidence type="ECO:0008006" key="3">
    <source>
        <dbReference type="Google" id="ProtNLM"/>
    </source>
</evidence>
<dbReference type="Proteomes" id="UP000499080">
    <property type="component" value="Unassembled WGS sequence"/>
</dbReference>
<proteinExistence type="predicted"/>
<feature type="non-terminal residue" evidence="1">
    <location>
        <position position="1"/>
    </location>
</feature>
<accession>A0A4Y2FXL7</accession>
<name>A0A4Y2FXL7_ARAVE</name>
<dbReference type="AlphaFoldDB" id="A0A4Y2FXL7"/>
<organism evidence="1 2">
    <name type="scientific">Araneus ventricosus</name>
    <name type="common">Orbweaver spider</name>
    <name type="synonym">Epeira ventricosa</name>
    <dbReference type="NCBI Taxonomy" id="182803"/>
    <lineage>
        <taxon>Eukaryota</taxon>
        <taxon>Metazoa</taxon>
        <taxon>Ecdysozoa</taxon>
        <taxon>Arthropoda</taxon>
        <taxon>Chelicerata</taxon>
        <taxon>Arachnida</taxon>
        <taxon>Araneae</taxon>
        <taxon>Araneomorphae</taxon>
        <taxon>Entelegynae</taxon>
        <taxon>Araneoidea</taxon>
        <taxon>Araneidae</taxon>
        <taxon>Araneus</taxon>
    </lineage>
</organism>
<comment type="caution">
    <text evidence="1">The sequence shown here is derived from an EMBL/GenBank/DDBJ whole genome shotgun (WGS) entry which is preliminary data.</text>
</comment>
<keyword evidence="2" id="KW-1185">Reference proteome</keyword>